<evidence type="ECO:0000313" key="3">
    <source>
        <dbReference type="Proteomes" id="UP000244090"/>
    </source>
</evidence>
<keyword evidence="3" id="KW-1185">Reference proteome</keyword>
<feature type="transmembrane region" description="Helical" evidence="1">
    <location>
        <begin position="9"/>
        <end position="27"/>
    </location>
</feature>
<dbReference type="InterPro" id="IPR025354">
    <property type="entry name" value="DUF4258"/>
</dbReference>
<evidence type="ECO:0000313" key="2">
    <source>
        <dbReference type="EMBL" id="PTX61593.1"/>
    </source>
</evidence>
<dbReference type="EMBL" id="QBKT01000004">
    <property type="protein sequence ID" value="PTX61593.1"/>
    <property type="molecule type" value="Genomic_DNA"/>
</dbReference>
<dbReference type="AlphaFoldDB" id="A0A2T6BZU7"/>
<protein>
    <submittedName>
        <fullName evidence="2">Uncharacterized protein DUF4258</fullName>
    </submittedName>
</protein>
<keyword evidence="1" id="KW-0472">Membrane</keyword>
<dbReference type="OrthoDB" id="1466970at2"/>
<organism evidence="2 3">
    <name type="scientific">Kordia periserrulae</name>
    <dbReference type="NCBI Taxonomy" id="701523"/>
    <lineage>
        <taxon>Bacteria</taxon>
        <taxon>Pseudomonadati</taxon>
        <taxon>Bacteroidota</taxon>
        <taxon>Flavobacteriia</taxon>
        <taxon>Flavobacteriales</taxon>
        <taxon>Flavobacteriaceae</taxon>
        <taxon>Kordia</taxon>
    </lineage>
</organism>
<dbReference type="Pfam" id="PF14076">
    <property type="entry name" value="DUF4258"/>
    <property type="match status" value="1"/>
</dbReference>
<dbReference type="RefSeq" id="WP_108114812.1">
    <property type="nucleotide sequence ID" value="NZ_QBKT01000004.1"/>
</dbReference>
<sequence length="130" mass="14884">MNSSLLRRFGFYFAGLAIGLVLFAFFVKGRGVRCEFAYLPNARTLKNIRIKERRFSPEIRQLMDNNEIDSTEISNILRDGDVDFSRSKAKVDADTCKVYIIEGTLRNKNIELTVHNCDSTALMKTIKIID</sequence>
<accession>A0A2T6BZU7</accession>
<proteinExistence type="predicted"/>
<evidence type="ECO:0000256" key="1">
    <source>
        <dbReference type="SAM" id="Phobius"/>
    </source>
</evidence>
<keyword evidence="1" id="KW-1133">Transmembrane helix</keyword>
<keyword evidence="1" id="KW-0812">Transmembrane</keyword>
<reference evidence="2 3" key="1">
    <citation type="submission" date="2018-04" db="EMBL/GenBank/DDBJ databases">
        <title>Genomic Encyclopedia of Archaeal and Bacterial Type Strains, Phase II (KMG-II): from individual species to whole genera.</title>
        <authorList>
            <person name="Goeker M."/>
        </authorList>
    </citation>
    <scope>NUCLEOTIDE SEQUENCE [LARGE SCALE GENOMIC DNA]</scope>
    <source>
        <strain evidence="2 3">DSM 25731</strain>
    </source>
</reference>
<comment type="caution">
    <text evidence="2">The sequence shown here is derived from an EMBL/GenBank/DDBJ whole genome shotgun (WGS) entry which is preliminary data.</text>
</comment>
<name>A0A2T6BZU7_9FLAO</name>
<gene>
    <name evidence="2" type="ORF">C8N46_104236</name>
</gene>
<dbReference type="Proteomes" id="UP000244090">
    <property type="component" value="Unassembled WGS sequence"/>
</dbReference>